<dbReference type="RefSeq" id="WP_089181850.1">
    <property type="nucleotide sequence ID" value="NZ_CP043427.1"/>
</dbReference>
<reference evidence="1 2" key="1">
    <citation type="submission" date="2018-06" db="EMBL/GenBank/DDBJ databases">
        <authorList>
            <consortium name="Pathogen Informatics"/>
            <person name="Doyle S."/>
        </authorList>
    </citation>
    <scope>NUCLEOTIDE SEQUENCE [LARGE SCALE GENOMIC DNA]</scope>
    <source>
        <strain evidence="1 2">NCTC12475</strain>
    </source>
</reference>
<dbReference type="NCBIfam" id="TIGR04108">
    <property type="entry name" value="HutX"/>
    <property type="match status" value="1"/>
</dbReference>
<keyword evidence="2" id="KW-1185">Reference proteome</keyword>
<dbReference type="EMBL" id="UFVD01000001">
    <property type="protein sequence ID" value="SUX11075.1"/>
    <property type="molecule type" value="Genomic_DNA"/>
</dbReference>
<dbReference type="STRING" id="32024.GCA_000788295_01676"/>
<protein>
    <submittedName>
        <fullName evidence="1">HuvX protein</fullName>
    </submittedName>
</protein>
<dbReference type="GeneID" id="93089944"/>
<name>A0A381DKA6_9BACT</name>
<dbReference type="Proteomes" id="UP000254920">
    <property type="component" value="Unassembled WGS sequence"/>
</dbReference>
<gene>
    <name evidence="1" type="ORF">NCTC12475_01290</name>
</gene>
<sequence length="164" mass="18879">MKDTNEKILEMLKDEKNSVLSIASTLNIPEYEVLKLKDKSEFKEVNAVHLDEILNEMSSWGELLFCKNSPEFIIEFKCCIGSIKKAKGYINFCGKSGFLGGHLNQNSVKKIGFVTTKFMGLLGNSVHFYNDKNETIFKFYLSRNEKQELLEDQVKKFDNLKAKF</sequence>
<evidence type="ECO:0000313" key="1">
    <source>
        <dbReference type="EMBL" id="SUX11075.1"/>
    </source>
</evidence>
<organism evidence="1 2">
    <name type="scientific">Campylobacter sputorum subsp. sputorum</name>
    <dbReference type="NCBI Taxonomy" id="32024"/>
    <lineage>
        <taxon>Bacteria</taxon>
        <taxon>Pseudomonadati</taxon>
        <taxon>Campylobacterota</taxon>
        <taxon>Epsilonproteobacteria</taxon>
        <taxon>Campylobacterales</taxon>
        <taxon>Campylobacteraceae</taxon>
        <taxon>Campylobacter</taxon>
    </lineage>
</organism>
<dbReference type="AlphaFoldDB" id="A0A381DKA6"/>
<dbReference type="InterPro" id="IPR053733">
    <property type="entry name" value="Heme_Transport_Util_sf"/>
</dbReference>
<dbReference type="SUPFAM" id="SSF144064">
    <property type="entry name" value="Heme iron utilization protein-like"/>
    <property type="match status" value="1"/>
</dbReference>
<evidence type="ECO:0000313" key="2">
    <source>
        <dbReference type="Proteomes" id="UP000254920"/>
    </source>
</evidence>
<accession>A0A381DKA6</accession>
<dbReference type="Gene3D" id="3.40.1570.10">
    <property type="entry name" value="HemS/ChuS/ChuX like domains"/>
    <property type="match status" value="1"/>
</dbReference>
<dbReference type="Pfam" id="PF06228">
    <property type="entry name" value="ChuX_HutX"/>
    <property type="match status" value="1"/>
</dbReference>
<dbReference type="InterPro" id="IPR010413">
    <property type="entry name" value="HutX-like"/>
</dbReference>
<proteinExistence type="predicted"/>
<dbReference type="OrthoDB" id="9797247at2"/>